<proteinExistence type="inferred from homology"/>
<dbReference type="eggNOG" id="COG1766">
    <property type="taxonomic scope" value="Bacteria"/>
</dbReference>
<evidence type="ECO:0000256" key="3">
    <source>
        <dbReference type="ARBA" id="ARBA00007971"/>
    </source>
</evidence>
<evidence type="ECO:0000259" key="12">
    <source>
        <dbReference type="Pfam" id="PF08345"/>
    </source>
</evidence>
<evidence type="ECO:0000313" key="13">
    <source>
        <dbReference type="EMBL" id="EOC99309.1"/>
    </source>
</evidence>
<protein>
    <recommendedName>
        <fullName evidence="9">Flagellar M-ring protein</fullName>
    </recommendedName>
</protein>
<keyword evidence="4" id="KW-1003">Cell membrane</keyword>
<dbReference type="Pfam" id="PF08345">
    <property type="entry name" value="YscJ_FliF_C"/>
    <property type="match status" value="1"/>
</dbReference>
<evidence type="ECO:0000256" key="7">
    <source>
        <dbReference type="ARBA" id="ARBA00023136"/>
    </source>
</evidence>
<accession>R1CAF9</accession>
<evidence type="ECO:0000256" key="8">
    <source>
        <dbReference type="ARBA" id="ARBA00023143"/>
    </source>
</evidence>
<comment type="caution">
    <text evidence="13">The sequence shown here is derived from an EMBL/GenBank/DDBJ whole genome shotgun (WGS) entry which is preliminary data.</text>
</comment>
<evidence type="ECO:0000256" key="10">
    <source>
        <dbReference type="SAM" id="Phobius"/>
    </source>
</evidence>
<feature type="transmembrane region" description="Helical" evidence="10">
    <location>
        <begin position="26"/>
        <end position="45"/>
    </location>
</feature>
<evidence type="ECO:0000259" key="11">
    <source>
        <dbReference type="Pfam" id="PF01514"/>
    </source>
</evidence>
<dbReference type="GO" id="GO:0003774">
    <property type="term" value="F:cytoskeletal motor activity"/>
    <property type="evidence" value="ECO:0007669"/>
    <property type="project" value="InterPro"/>
</dbReference>
<evidence type="ECO:0000256" key="5">
    <source>
        <dbReference type="ARBA" id="ARBA00022692"/>
    </source>
</evidence>
<dbReference type="STRING" id="1304284.L21TH_2658"/>
<feature type="transmembrane region" description="Helical" evidence="10">
    <location>
        <begin position="434"/>
        <end position="455"/>
    </location>
</feature>
<dbReference type="OrthoDB" id="9807026at2"/>
<evidence type="ECO:0000256" key="6">
    <source>
        <dbReference type="ARBA" id="ARBA00022989"/>
    </source>
</evidence>
<dbReference type="InterPro" id="IPR000067">
    <property type="entry name" value="FlgMring_FliF"/>
</dbReference>
<feature type="domain" description="Flagellar M-ring N-terminal" evidence="11">
    <location>
        <begin position="45"/>
        <end position="220"/>
    </location>
</feature>
<keyword evidence="13" id="KW-0966">Cell projection</keyword>
<dbReference type="InterPro" id="IPR006182">
    <property type="entry name" value="FliF_N_dom"/>
</dbReference>
<keyword evidence="13" id="KW-0282">Flagellum</keyword>
<reference evidence="13 14" key="1">
    <citation type="journal article" date="2015" name="Geomicrobiol. J.">
        <title>Caldisalinibacter kiritimatiensis gen. nov., sp. nov., a moderately thermohalophilic thiosulfate-reducing bacterium from a hypersaline microbial mat.</title>
        <authorList>
            <person name="Ben Hania W."/>
            <person name="Joseph M."/>
            <person name="Fiebig A."/>
            <person name="Bunk B."/>
            <person name="Klenk H.-P."/>
            <person name="Fardeau M.-L."/>
            <person name="Spring S."/>
        </authorList>
    </citation>
    <scope>NUCLEOTIDE SEQUENCE [LARGE SCALE GENOMIC DNA]</scope>
    <source>
        <strain evidence="13 14">L21-TH-D2</strain>
    </source>
</reference>
<comment type="similarity">
    <text evidence="3 9">Belongs to the FliF family.</text>
</comment>
<dbReference type="PANTHER" id="PTHR30046:SF0">
    <property type="entry name" value="FLAGELLAR M-RING PROTEIN"/>
    <property type="match status" value="1"/>
</dbReference>
<dbReference type="GO" id="GO:0005886">
    <property type="term" value="C:plasma membrane"/>
    <property type="evidence" value="ECO:0007669"/>
    <property type="project" value="UniProtKB-SubCell"/>
</dbReference>
<keyword evidence="6 10" id="KW-1133">Transmembrane helix</keyword>
<name>R1CAF9_9FIRM</name>
<feature type="domain" description="Flagellar M-ring C-terminal" evidence="12">
    <location>
        <begin position="255"/>
        <end position="412"/>
    </location>
</feature>
<dbReference type="PRINTS" id="PR01009">
    <property type="entry name" value="FLGMRINGFLIF"/>
</dbReference>
<evidence type="ECO:0000256" key="1">
    <source>
        <dbReference type="ARBA" id="ARBA00004117"/>
    </source>
</evidence>
<dbReference type="InterPro" id="IPR013556">
    <property type="entry name" value="Flag_M-ring_C"/>
</dbReference>
<comment type="function">
    <text evidence="9">The M ring may be actively involved in energy transduction.</text>
</comment>
<dbReference type="Proteomes" id="UP000013378">
    <property type="component" value="Unassembled WGS sequence"/>
</dbReference>
<dbReference type="EMBL" id="ARZA01000280">
    <property type="protein sequence ID" value="EOC99309.1"/>
    <property type="molecule type" value="Genomic_DNA"/>
</dbReference>
<organism evidence="13 14">
    <name type="scientific">Caldisalinibacter kiritimatiensis</name>
    <dbReference type="NCBI Taxonomy" id="1304284"/>
    <lineage>
        <taxon>Bacteria</taxon>
        <taxon>Bacillati</taxon>
        <taxon>Bacillota</taxon>
        <taxon>Tissierellia</taxon>
        <taxon>Tissierellales</taxon>
        <taxon>Thermohalobacteraceae</taxon>
        <taxon>Caldisalinibacter</taxon>
    </lineage>
</organism>
<evidence type="ECO:0000256" key="4">
    <source>
        <dbReference type="ARBA" id="ARBA00022475"/>
    </source>
</evidence>
<keyword evidence="13" id="KW-0969">Cilium</keyword>
<dbReference type="InterPro" id="IPR045851">
    <property type="entry name" value="AMP-bd_C_sf"/>
</dbReference>
<dbReference type="NCBIfam" id="TIGR00206">
    <property type="entry name" value="fliF"/>
    <property type="match status" value="1"/>
</dbReference>
<keyword evidence="14" id="KW-1185">Reference proteome</keyword>
<keyword evidence="5 10" id="KW-0812">Transmembrane</keyword>
<dbReference type="Pfam" id="PF01514">
    <property type="entry name" value="YscJ_FliF"/>
    <property type="match status" value="1"/>
</dbReference>
<keyword evidence="7 10" id="KW-0472">Membrane</keyword>
<dbReference type="PANTHER" id="PTHR30046">
    <property type="entry name" value="FLAGELLAR M-RING PROTEIN"/>
    <property type="match status" value="1"/>
</dbReference>
<dbReference type="InterPro" id="IPR043427">
    <property type="entry name" value="YscJ/FliF"/>
</dbReference>
<sequence>MEVIEKIKSQLNEFWQKTDKSNKIKLGVASLLIITSISLMIYFVTKPNYEVLYANLTLEDAGVITKKLNEMGIDWTTGQSGTTILVPAEIKNKVKYELAAEGLPKDGYSFIDAFNDSSWTMTDYDKKQRLKYALESELAKNVTDINGIESANVYIYMPDDSGFVLSDNSGQAKASVFIKLSGLNRLSSEKVNAIKNLVSGAVRGMKPEDVTITDDLGKSYNDENNDYFGEYNLTEQLDIQQALQSKIDDSISKFLENIFGYGNVAVRSSVQINFDSELTNIREFSPPVEGSEEGLIRSMETIEEHMVNGPENGGVPGVDSNTGDIPDYGQGDDNNSKYDSAQKTINFELNEINKQIRKAPGQIESVTVAILINENSLKESQLTEEKKKEIKELIYAATGIETKQVEVSAAEFNTEIKNEDMFREPSERNMDNQWLMIGLLAIGFVLVGTLGYMVYRRNKDRKKDVSEMLDEAMNQEPIPEIDIEGKGNSEMVAQINRFVDKKPEEVAQLLKNWLNEE</sequence>
<gene>
    <name evidence="13" type="ORF">L21TH_2658</name>
</gene>
<evidence type="ECO:0000256" key="9">
    <source>
        <dbReference type="PIRNR" id="PIRNR004862"/>
    </source>
</evidence>
<comment type="subcellular location">
    <subcellularLocation>
        <location evidence="1 9">Bacterial flagellum basal body</location>
    </subcellularLocation>
    <subcellularLocation>
        <location evidence="2">Cell membrane</location>
        <topology evidence="2">Multi-pass membrane protein</topology>
    </subcellularLocation>
</comment>
<keyword evidence="8 9" id="KW-0975">Bacterial flagellum</keyword>
<evidence type="ECO:0000313" key="14">
    <source>
        <dbReference type="Proteomes" id="UP000013378"/>
    </source>
</evidence>
<dbReference type="GO" id="GO:0071973">
    <property type="term" value="P:bacterial-type flagellum-dependent cell motility"/>
    <property type="evidence" value="ECO:0007669"/>
    <property type="project" value="InterPro"/>
</dbReference>
<dbReference type="GO" id="GO:0009431">
    <property type="term" value="C:bacterial-type flagellum basal body, MS ring"/>
    <property type="evidence" value="ECO:0007669"/>
    <property type="project" value="InterPro"/>
</dbReference>
<dbReference type="PIRSF" id="PIRSF004862">
    <property type="entry name" value="FliF"/>
    <property type="match status" value="1"/>
</dbReference>
<evidence type="ECO:0000256" key="2">
    <source>
        <dbReference type="ARBA" id="ARBA00004651"/>
    </source>
</evidence>
<dbReference type="AlphaFoldDB" id="R1CAF9"/>
<dbReference type="Gene3D" id="3.30.300.30">
    <property type="match status" value="1"/>
</dbReference>
<dbReference type="RefSeq" id="WP_006317422.1">
    <property type="nucleotide sequence ID" value="NZ_ARZA01000280.1"/>
</dbReference>